<dbReference type="PANTHER" id="PTHR46233">
    <property type="entry name" value="HYDROXYACYLGLUTATHIONE HYDROLASE GLOC"/>
    <property type="match status" value="1"/>
</dbReference>
<keyword evidence="7" id="KW-1185">Reference proteome</keyword>
<dbReference type="CDD" id="cd06262">
    <property type="entry name" value="metallo-hydrolase-like_MBL-fold"/>
    <property type="match status" value="1"/>
</dbReference>
<evidence type="ECO:0000256" key="2">
    <source>
        <dbReference type="ARBA" id="ARBA00022723"/>
    </source>
</evidence>
<dbReference type="InterPro" id="IPR036866">
    <property type="entry name" value="RibonucZ/Hydroxyglut_hydro"/>
</dbReference>
<dbReference type="EMBL" id="LSRS01000001">
    <property type="protein sequence ID" value="KAF1086614.1"/>
    <property type="molecule type" value="Genomic_DNA"/>
</dbReference>
<keyword evidence="4" id="KW-0862">Zinc</keyword>
<evidence type="ECO:0000259" key="5">
    <source>
        <dbReference type="SMART" id="SM00849"/>
    </source>
</evidence>
<dbReference type="GO" id="GO:0016787">
    <property type="term" value="F:hydrolase activity"/>
    <property type="evidence" value="ECO:0007669"/>
    <property type="project" value="UniProtKB-KW"/>
</dbReference>
<reference evidence="6" key="1">
    <citation type="submission" date="2016-02" db="EMBL/GenBank/DDBJ databases">
        <title>Draft Genome Sequence of Sporotomaculum syntrophicum Strain FB, a Syntrophic Benzoate Degrader.</title>
        <authorList>
            <person name="Nobu M.K."/>
            <person name="Narihiro T."/>
            <person name="Qiu Y.-L."/>
            <person name="Ohashi A."/>
            <person name="Liu W.-T."/>
            <person name="Yuji S."/>
        </authorList>
    </citation>
    <scope>NUCLEOTIDE SEQUENCE</scope>
    <source>
        <strain evidence="6">FB</strain>
    </source>
</reference>
<dbReference type="Gene3D" id="3.60.15.10">
    <property type="entry name" value="Ribonuclease Z/Hydroxyacylglutathione hydrolase-like"/>
    <property type="match status" value="1"/>
</dbReference>
<sequence length="205" mass="22139">MIFEGFGVGPIDANCYIIGCEQTKEGAVIDPGDEGRRILKRLDALGLNCKYIILTHGHADHIGALQEVRDATGAEVLIHKQDAGMLTNPNQNLSMMLGLVLKFEAADRLLEEGDIIQVGDIDIKVIHTPGHSLGGISLQVEDFLITGDTLFAGSVGRSDFPGGSHNVLINSIKTKLLVFPDETKVYSGHGPATTIGYEKRYNPFL</sequence>
<dbReference type="Pfam" id="PF00753">
    <property type="entry name" value="Lactamase_B"/>
    <property type="match status" value="1"/>
</dbReference>
<evidence type="ECO:0000256" key="3">
    <source>
        <dbReference type="ARBA" id="ARBA00022801"/>
    </source>
</evidence>
<evidence type="ECO:0000256" key="4">
    <source>
        <dbReference type="ARBA" id="ARBA00022833"/>
    </source>
</evidence>
<dbReference type="SUPFAM" id="SSF56281">
    <property type="entry name" value="Metallo-hydrolase/oxidoreductase"/>
    <property type="match status" value="1"/>
</dbReference>
<evidence type="ECO:0000256" key="1">
    <source>
        <dbReference type="ARBA" id="ARBA00001947"/>
    </source>
</evidence>
<evidence type="ECO:0000313" key="6">
    <source>
        <dbReference type="EMBL" id="KAF1086614.1"/>
    </source>
</evidence>
<dbReference type="InterPro" id="IPR001279">
    <property type="entry name" value="Metallo-B-lactamas"/>
</dbReference>
<keyword evidence="2" id="KW-0479">Metal-binding</keyword>
<comment type="caution">
    <text evidence="6">The sequence shown here is derived from an EMBL/GenBank/DDBJ whole genome shotgun (WGS) entry which is preliminary data.</text>
</comment>
<gene>
    <name evidence="6" type="ORF">SPSYN_00333</name>
</gene>
<dbReference type="GO" id="GO:0046872">
    <property type="term" value="F:metal ion binding"/>
    <property type="evidence" value="ECO:0007669"/>
    <property type="project" value="UniProtKB-KW"/>
</dbReference>
<dbReference type="EC" id="3.-.-.-" evidence="6"/>
<dbReference type="OrthoDB" id="9802248at2"/>
<dbReference type="InterPro" id="IPR051453">
    <property type="entry name" value="MBL_Glyoxalase_II"/>
</dbReference>
<keyword evidence="3 6" id="KW-0378">Hydrolase</keyword>
<feature type="domain" description="Metallo-beta-lactamase" evidence="5">
    <location>
        <begin position="12"/>
        <end position="189"/>
    </location>
</feature>
<dbReference type="RefSeq" id="WP_161820755.1">
    <property type="nucleotide sequence ID" value="NZ_LSRS01000001.1"/>
</dbReference>
<comment type="cofactor">
    <cofactor evidence="1">
        <name>Zn(2+)</name>
        <dbReference type="ChEBI" id="CHEBI:29105"/>
    </cofactor>
</comment>
<name>A0A9D2WSL0_9FIRM</name>
<organism evidence="6 7">
    <name type="scientific">Sporotomaculum syntrophicum</name>
    <dbReference type="NCBI Taxonomy" id="182264"/>
    <lineage>
        <taxon>Bacteria</taxon>
        <taxon>Bacillati</taxon>
        <taxon>Bacillota</taxon>
        <taxon>Clostridia</taxon>
        <taxon>Eubacteriales</taxon>
        <taxon>Desulfallaceae</taxon>
        <taxon>Sporotomaculum</taxon>
    </lineage>
</organism>
<dbReference type="SMART" id="SM00849">
    <property type="entry name" value="Lactamase_B"/>
    <property type="match status" value="1"/>
</dbReference>
<protein>
    <submittedName>
        <fullName evidence="6">Metallo-hydrolase</fullName>
        <ecNumber evidence="6">3.-.-.-</ecNumber>
    </submittedName>
</protein>
<dbReference type="PANTHER" id="PTHR46233:SF3">
    <property type="entry name" value="HYDROXYACYLGLUTATHIONE HYDROLASE GLOC"/>
    <property type="match status" value="1"/>
</dbReference>
<dbReference type="AlphaFoldDB" id="A0A9D2WSL0"/>
<accession>A0A9D2WSL0</accession>
<dbReference type="Proteomes" id="UP000798488">
    <property type="component" value="Unassembled WGS sequence"/>
</dbReference>
<proteinExistence type="predicted"/>
<evidence type="ECO:0000313" key="7">
    <source>
        <dbReference type="Proteomes" id="UP000798488"/>
    </source>
</evidence>